<proteinExistence type="predicted"/>
<sequence length="192" mass="21085">MLKGVNRVLLGIVGLVLVVLGGSVLATGLGVPAPSWWPYDGRHDVLLDEAERTRWRDEGWWWPAVIAVLAVLVLLSLWWLLAVLRRRRPAEVLLDTGDDEGASLEGRALEQALAEEASHLDGVDRADVLLTGRRSTPGTRIRLRLHPRTDPAATLRALTEGPLTHARDSAGLPALPAETRLQAVKHRPERVI</sequence>
<dbReference type="EMBL" id="JBHMDI010000016">
    <property type="protein sequence ID" value="MFB9347644.1"/>
    <property type="molecule type" value="Genomic_DNA"/>
</dbReference>
<protein>
    <submittedName>
        <fullName evidence="2">Alkaline shock response membrane anchor protein AmaP</fullName>
    </submittedName>
</protein>
<comment type="caution">
    <text evidence="2">The sequence shown here is derived from an EMBL/GenBank/DDBJ whole genome shotgun (WGS) entry which is preliminary data.</text>
</comment>
<evidence type="ECO:0000313" key="3">
    <source>
        <dbReference type="Proteomes" id="UP001589753"/>
    </source>
</evidence>
<dbReference type="Proteomes" id="UP001589753">
    <property type="component" value="Unassembled WGS sequence"/>
</dbReference>
<keyword evidence="1" id="KW-0472">Membrane</keyword>
<dbReference type="RefSeq" id="WP_366483601.1">
    <property type="nucleotide sequence ID" value="NZ_JBHMDI010000016.1"/>
</dbReference>
<organism evidence="2 3">
    <name type="scientific">Streptomyces heliomycini</name>
    <dbReference type="NCBI Taxonomy" id="284032"/>
    <lineage>
        <taxon>Bacteria</taxon>
        <taxon>Bacillati</taxon>
        <taxon>Actinomycetota</taxon>
        <taxon>Actinomycetes</taxon>
        <taxon>Kitasatosporales</taxon>
        <taxon>Streptomycetaceae</taxon>
        <taxon>Streptomyces</taxon>
    </lineage>
</organism>
<accession>A0ABV5L6Z7</accession>
<keyword evidence="1" id="KW-0812">Transmembrane</keyword>
<gene>
    <name evidence="2" type="primary">amaP</name>
    <name evidence="2" type="ORF">ACFFUA_09230</name>
</gene>
<dbReference type="NCBIfam" id="NF033218">
    <property type="entry name" value="anchor_AmaP"/>
    <property type="match status" value="1"/>
</dbReference>
<reference evidence="2 3" key="1">
    <citation type="submission" date="2024-09" db="EMBL/GenBank/DDBJ databases">
        <authorList>
            <person name="Sun Q."/>
            <person name="Mori K."/>
        </authorList>
    </citation>
    <scope>NUCLEOTIDE SEQUENCE [LARGE SCALE GENOMIC DNA]</scope>
    <source>
        <strain evidence="2 3">JCM 9767</strain>
    </source>
</reference>
<evidence type="ECO:0000313" key="2">
    <source>
        <dbReference type="EMBL" id="MFB9347644.1"/>
    </source>
</evidence>
<keyword evidence="3" id="KW-1185">Reference proteome</keyword>
<name>A0ABV5L6Z7_9ACTN</name>
<feature type="transmembrane region" description="Helical" evidence="1">
    <location>
        <begin position="60"/>
        <end position="81"/>
    </location>
</feature>
<evidence type="ECO:0000256" key="1">
    <source>
        <dbReference type="SAM" id="Phobius"/>
    </source>
</evidence>
<keyword evidence="1" id="KW-1133">Transmembrane helix</keyword>